<protein>
    <submittedName>
        <fullName evidence="1">Uncharacterized protein</fullName>
    </submittedName>
</protein>
<accession>A0A0E9W5P6</accession>
<sequence>MLLSGQQWKPFKFIYQFITNNHKPPLSIQEGAYNQVLFANEAHTDMCQRKTLNRQFNKWTCACLIDQ</sequence>
<dbReference type="EMBL" id="GBXM01022885">
    <property type="protein sequence ID" value="JAH85692.1"/>
    <property type="molecule type" value="Transcribed_RNA"/>
</dbReference>
<name>A0A0E9W5P6_ANGAN</name>
<proteinExistence type="predicted"/>
<dbReference type="AlphaFoldDB" id="A0A0E9W5P6"/>
<organism evidence="1">
    <name type="scientific">Anguilla anguilla</name>
    <name type="common">European freshwater eel</name>
    <name type="synonym">Muraena anguilla</name>
    <dbReference type="NCBI Taxonomy" id="7936"/>
    <lineage>
        <taxon>Eukaryota</taxon>
        <taxon>Metazoa</taxon>
        <taxon>Chordata</taxon>
        <taxon>Craniata</taxon>
        <taxon>Vertebrata</taxon>
        <taxon>Euteleostomi</taxon>
        <taxon>Actinopterygii</taxon>
        <taxon>Neopterygii</taxon>
        <taxon>Teleostei</taxon>
        <taxon>Anguilliformes</taxon>
        <taxon>Anguillidae</taxon>
        <taxon>Anguilla</taxon>
    </lineage>
</organism>
<reference evidence="1" key="2">
    <citation type="journal article" date="2015" name="Fish Shellfish Immunol.">
        <title>Early steps in the European eel (Anguilla anguilla)-Vibrio vulnificus interaction in the gills: Role of the RtxA13 toxin.</title>
        <authorList>
            <person name="Callol A."/>
            <person name="Pajuelo D."/>
            <person name="Ebbesson L."/>
            <person name="Teles M."/>
            <person name="MacKenzie S."/>
            <person name="Amaro C."/>
        </authorList>
    </citation>
    <scope>NUCLEOTIDE SEQUENCE</scope>
</reference>
<evidence type="ECO:0000313" key="1">
    <source>
        <dbReference type="EMBL" id="JAH85692.1"/>
    </source>
</evidence>
<reference evidence="1" key="1">
    <citation type="submission" date="2014-11" db="EMBL/GenBank/DDBJ databases">
        <authorList>
            <person name="Amaro Gonzalez C."/>
        </authorList>
    </citation>
    <scope>NUCLEOTIDE SEQUENCE</scope>
</reference>